<reference evidence="3" key="1">
    <citation type="submission" date="2020-10" db="EMBL/GenBank/DDBJ databases">
        <authorList>
            <person name="Gilroy R."/>
        </authorList>
    </citation>
    <scope>NUCLEOTIDE SEQUENCE</scope>
    <source>
        <strain evidence="3">CHK181-108</strain>
    </source>
</reference>
<evidence type="ECO:0000259" key="1">
    <source>
        <dbReference type="Pfam" id="PF14574"/>
    </source>
</evidence>
<dbReference type="InterPro" id="IPR041414">
    <property type="entry name" value="Raco-like_middle"/>
</dbReference>
<dbReference type="InterPro" id="IPR043129">
    <property type="entry name" value="ATPase_NBD"/>
</dbReference>
<dbReference type="InterPro" id="IPR052911">
    <property type="entry name" value="Corrinoid_activation_enz"/>
</dbReference>
<reference evidence="3" key="2">
    <citation type="journal article" date="2021" name="PeerJ">
        <title>Extensive microbial diversity within the chicken gut microbiome revealed by metagenomics and culture.</title>
        <authorList>
            <person name="Gilroy R."/>
            <person name="Ravi A."/>
            <person name="Getino M."/>
            <person name="Pursley I."/>
            <person name="Horton D.L."/>
            <person name="Alikhan N.F."/>
            <person name="Baker D."/>
            <person name="Gharbi K."/>
            <person name="Hall N."/>
            <person name="Watson M."/>
            <person name="Adriaenssens E.M."/>
            <person name="Foster-Nyarko E."/>
            <person name="Jarju S."/>
            <person name="Secka A."/>
            <person name="Antonio M."/>
            <person name="Oren A."/>
            <person name="Chaudhuri R.R."/>
            <person name="La Ragione R."/>
            <person name="Hildebrand F."/>
            <person name="Pallen M.J."/>
        </authorList>
    </citation>
    <scope>NUCLEOTIDE SEQUENCE</scope>
    <source>
        <strain evidence="3">CHK181-108</strain>
    </source>
</reference>
<dbReference type="Gene3D" id="3.30.420.480">
    <property type="entry name" value="Domain of unknown function (DUF4445)"/>
    <property type="match status" value="1"/>
</dbReference>
<dbReference type="AlphaFoldDB" id="A0A9D1H3G8"/>
<protein>
    <submittedName>
        <fullName evidence="3">DUF4445 domain-containing protein</fullName>
    </submittedName>
</protein>
<dbReference type="GO" id="GO:0008705">
    <property type="term" value="F:methionine synthase activity"/>
    <property type="evidence" value="ECO:0007669"/>
    <property type="project" value="InterPro"/>
</dbReference>
<dbReference type="InterPro" id="IPR037010">
    <property type="entry name" value="VitB12-dep_Met_synth_activ_sf"/>
</dbReference>
<gene>
    <name evidence="3" type="ORF">IAA60_05970</name>
</gene>
<dbReference type="InterPro" id="IPR042259">
    <property type="entry name" value="Raco-like_middle_sf"/>
</dbReference>
<evidence type="ECO:0000259" key="2">
    <source>
        <dbReference type="Pfam" id="PF17651"/>
    </source>
</evidence>
<organism evidence="3 4">
    <name type="scientific">Candidatus Ornithomonoglobus intestinigallinarum</name>
    <dbReference type="NCBI Taxonomy" id="2840894"/>
    <lineage>
        <taxon>Bacteria</taxon>
        <taxon>Bacillati</taxon>
        <taxon>Bacillota</taxon>
        <taxon>Clostridia</taxon>
        <taxon>Candidatus Ornithomonoglobus</taxon>
    </lineage>
</organism>
<sequence>MVLKDLDIKITPENVLLNAGCTTKSRSYEFILDEYKKIERDIADAAEPRAWVSLDEDEMRIYVIITAGEKISGLSSALFGENRAAAGLLASTAGDEYVFETDRAAAEIIKKECAKRGFGVKRRLEAPEDMPLQRQREIIDRTGADVSLTEGMQFIPEKTVGYILELTSDKSVFRAQHDCSKCSVKDCPRRVRGDAGSFSILSAADLETTYGGCVLCVDIGTTTIAAALLDGGIMLQSFSALNPQRRFGADVLSRIEAAGRGHLKELHKLIVFTISDFAARSKRPPQKIIVAANTAMAHMLLGLDCSGLGQYPFKPAVTDTVTTTLSALGGGADIPLTVIGGISTFVGGDITAGLAACGLAGGTKLSLFIDLGTNAEIALGNSEKLLVTSAAAGPAFEGGGISCGCGSVSGAVCGFDIKSGAVRTINGAPPRGICGSGITELVSELLDGGIIDKTGLFNKKYFETGFPVTENITFTQKDMRAFQTAKAAVRAGAETLMREYGITADDISSVYIAGGFGSGLDIKKAENAGLIPKGLSEKASAAGNTALKGAALLSGDGAESFAKRIKAISTDILLGENEYFSKRYIENMDFL</sequence>
<feature type="domain" description="RACo-like middle region" evidence="2">
    <location>
        <begin position="215"/>
        <end position="359"/>
    </location>
</feature>
<dbReference type="SUPFAM" id="SSF53067">
    <property type="entry name" value="Actin-like ATPase domain"/>
    <property type="match status" value="1"/>
</dbReference>
<dbReference type="Pfam" id="PF14574">
    <property type="entry name" value="RACo_C_ter"/>
    <property type="match status" value="1"/>
</dbReference>
<dbReference type="Pfam" id="PF17651">
    <property type="entry name" value="Raco_middle"/>
    <property type="match status" value="1"/>
</dbReference>
<dbReference type="SUPFAM" id="SSF56507">
    <property type="entry name" value="Methionine synthase activation domain-like"/>
    <property type="match status" value="1"/>
</dbReference>
<dbReference type="PANTHER" id="PTHR42895:SF1">
    <property type="entry name" value="IRON-SULFUR CLUSTER PROTEIN"/>
    <property type="match status" value="1"/>
</dbReference>
<evidence type="ECO:0000313" key="4">
    <source>
        <dbReference type="Proteomes" id="UP000824165"/>
    </source>
</evidence>
<evidence type="ECO:0000313" key="3">
    <source>
        <dbReference type="EMBL" id="HIT85436.1"/>
    </source>
</evidence>
<comment type="caution">
    <text evidence="3">The sequence shown here is derived from an EMBL/GenBank/DDBJ whole genome shotgun (WGS) entry which is preliminary data.</text>
</comment>
<dbReference type="Proteomes" id="UP000824165">
    <property type="component" value="Unassembled WGS sequence"/>
</dbReference>
<proteinExistence type="predicted"/>
<dbReference type="PANTHER" id="PTHR42895">
    <property type="entry name" value="IRON-SULFUR CLUSTER-BINDING PROTEIN-RELATED"/>
    <property type="match status" value="1"/>
</dbReference>
<feature type="domain" description="RACo C-terminal" evidence="1">
    <location>
        <begin position="365"/>
        <end position="589"/>
    </location>
</feature>
<dbReference type="EMBL" id="DVLU01000059">
    <property type="protein sequence ID" value="HIT85436.1"/>
    <property type="molecule type" value="Genomic_DNA"/>
</dbReference>
<name>A0A9D1H3G8_9FIRM</name>
<dbReference type="InterPro" id="IPR027980">
    <property type="entry name" value="RACo_C"/>
</dbReference>
<accession>A0A9D1H3G8</accession>
<dbReference type="Gene3D" id="3.40.109.40">
    <property type="match status" value="1"/>
</dbReference>